<evidence type="ECO:0000313" key="2">
    <source>
        <dbReference type="Proteomes" id="UP000517315"/>
    </source>
</evidence>
<name>A0ABR6B579_9BACI</name>
<evidence type="ECO:0008006" key="3">
    <source>
        <dbReference type="Google" id="ProtNLM"/>
    </source>
</evidence>
<sequence length="94" mass="11009">MILNFANGLQFASELREIEKKARIAWESIWLEATDQIRSARTIEEFLGTITVRKNIEMDGKESILKVDFEAQFPEERDGETYVDVFYQGFELQD</sequence>
<keyword evidence="2" id="KW-1185">Reference proteome</keyword>
<organism evidence="1 2">
    <name type="scientific">Bacillus aerius</name>
    <dbReference type="NCBI Taxonomy" id="293388"/>
    <lineage>
        <taxon>Bacteria</taxon>
        <taxon>Bacillati</taxon>
        <taxon>Bacillota</taxon>
        <taxon>Bacilli</taxon>
        <taxon>Bacillales</taxon>
        <taxon>Bacillaceae</taxon>
        <taxon>Bacillus</taxon>
    </lineage>
</organism>
<proteinExistence type="predicted"/>
<protein>
    <recommendedName>
        <fullName evidence="3">DUF3887 domain-containing protein</fullName>
    </recommendedName>
</protein>
<accession>A0ABR6B579</accession>
<comment type="caution">
    <text evidence="1">The sequence shown here is derived from an EMBL/GenBank/DDBJ whole genome shotgun (WGS) entry which is preliminary data.</text>
</comment>
<dbReference type="EMBL" id="JACJIG010000004">
    <property type="protein sequence ID" value="MBA8919294.1"/>
    <property type="molecule type" value="Genomic_DNA"/>
</dbReference>
<dbReference type="Proteomes" id="UP000517315">
    <property type="component" value="Unassembled WGS sequence"/>
</dbReference>
<reference evidence="1 2" key="1">
    <citation type="submission" date="2020-08" db="EMBL/GenBank/DDBJ databases">
        <title>Functional genomics of gut bacteria from endangered species of beetles.</title>
        <authorList>
            <person name="Carlos-Shanley C."/>
        </authorList>
    </citation>
    <scope>NUCLEOTIDE SEQUENCE [LARGE SCALE GENOMIC DNA]</scope>
    <source>
        <strain evidence="1 2">S00152</strain>
    </source>
</reference>
<dbReference type="RefSeq" id="WP_144667784.1">
    <property type="nucleotide sequence ID" value="NZ_JACJIG010000004.1"/>
</dbReference>
<evidence type="ECO:0000313" key="1">
    <source>
        <dbReference type="EMBL" id="MBA8919294.1"/>
    </source>
</evidence>
<gene>
    <name evidence="1" type="ORF">HNP39_003050</name>
</gene>